<reference evidence="4 5" key="1">
    <citation type="journal article" date="2014" name="Genome Biol. Evol.">
        <title>The secreted proteins of Achlya hypogyna and Thraustotheca clavata identify the ancestral oomycete secretome and reveal gene acquisitions by horizontal gene transfer.</title>
        <authorList>
            <person name="Misner I."/>
            <person name="Blouin N."/>
            <person name="Leonard G."/>
            <person name="Richards T.A."/>
            <person name="Lane C.E."/>
        </authorList>
    </citation>
    <scope>NUCLEOTIDE SEQUENCE [LARGE SCALE GENOMIC DNA]</scope>
    <source>
        <strain evidence="4 5">ATCC 34112</strain>
    </source>
</reference>
<keyword evidence="2" id="KW-0576">Peroxisome</keyword>
<accession>A0A1V9YZH3</accession>
<dbReference type="Proteomes" id="UP000243217">
    <property type="component" value="Unassembled WGS sequence"/>
</dbReference>
<dbReference type="EMBL" id="JNBS01002447">
    <property type="protein sequence ID" value="OQR91199.1"/>
    <property type="molecule type" value="Genomic_DNA"/>
</dbReference>
<dbReference type="GO" id="GO:0005778">
    <property type="term" value="C:peroxisomal membrane"/>
    <property type="evidence" value="ECO:0007669"/>
    <property type="project" value="UniProtKB-SubCell"/>
</dbReference>
<gene>
    <name evidence="4" type="ORF">THRCLA_09073</name>
</gene>
<dbReference type="STRING" id="74557.A0A1V9YZH3"/>
<dbReference type="AlphaFoldDB" id="A0A1V9YZH3"/>
<evidence type="ECO:0000256" key="3">
    <source>
        <dbReference type="ARBA" id="ARBA00046271"/>
    </source>
</evidence>
<protein>
    <submittedName>
        <fullName evidence="4">Uncharacterized protein</fullName>
    </submittedName>
</protein>
<keyword evidence="1" id="KW-0472">Membrane</keyword>
<comment type="subcellular location">
    <subcellularLocation>
        <location evidence="3">Peroxisome membrane</location>
    </subcellularLocation>
</comment>
<evidence type="ECO:0000313" key="4">
    <source>
        <dbReference type="EMBL" id="OQR91199.1"/>
    </source>
</evidence>
<dbReference type="InterPro" id="IPR008733">
    <property type="entry name" value="PEX11"/>
</dbReference>
<dbReference type="GO" id="GO:0016559">
    <property type="term" value="P:peroxisome fission"/>
    <property type="evidence" value="ECO:0007669"/>
    <property type="project" value="InterPro"/>
</dbReference>
<comment type="caution">
    <text evidence="4">The sequence shown here is derived from an EMBL/GenBank/DDBJ whole genome shotgun (WGS) entry which is preliminary data.</text>
</comment>
<name>A0A1V9YZH3_9STRA</name>
<feature type="non-terminal residue" evidence="4">
    <location>
        <position position="1"/>
    </location>
</feature>
<dbReference type="PANTHER" id="PTHR31827:SF1">
    <property type="entry name" value="EMB|CAB89363.1"/>
    <property type="match status" value="1"/>
</dbReference>
<proteinExistence type="predicted"/>
<sequence>SHANLTWKTMNSSSTPTTCYFHGCTSKPLEGTVKCHFHRNRGLCRVPHCRNQVYARSLCVRHGGRHPCAHPGCSTNARLGDFCCRHSRFKKLCHYPGCTKVIQINNRCIRHGGSKNCQYPGCTTPARAAGHCWRHRKHIKRDHSEASENQMKMDDIGSSMQKFMLDDSILKQVLDATENSNETFNCSSPEDLDASILDVLLTTPFQEPWTNGETLGRSKFCRFLQYVAKTLRISLTDKEPQTLHGHFQHEKLQDELYYIKWCHTIEAITSASRKANRLFRFLDMYLLFHKVQDRDLTIRRLRQLRVLTFFFMFLFENLSLFLPKVKRVKVFKQNITIHLSRWCHSAWFVSIILGMTLDHRLKRGSSLSTLKNLLELPIAFILSLRLRVSDPFMCSLGLSSSFLTLLLHAQRRTKALACEKLVE</sequence>
<keyword evidence="5" id="KW-1185">Reference proteome</keyword>
<evidence type="ECO:0000256" key="2">
    <source>
        <dbReference type="ARBA" id="ARBA00023140"/>
    </source>
</evidence>
<organism evidence="4 5">
    <name type="scientific">Thraustotheca clavata</name>
    <dbReference type="NCBI Taxonomy" id="74557"/>
    <lineage>
        <taxon>Eukaryota</taxon>
        <taxon>Sar</taxon>
        <taxon>Stramenopiles</taxon>
        <taxon>Oomycota</taxon>
        <taxon>Saprolegniomycetes</taxon>
        <taxon>Saprolegniales</taxon>
        <taxon>Achlyaceae</taxon>
        <taxon>Thraustotheca</taxon>
    </lineage>
</organism>
<dbReference type="Pfam" id="PF05648">
    <property type="entry name" value="PEX11"/>
    <property type="match status" value="1"/>
</dbReference>
<dbReference type="PANTHER" id="PTHR31827">
    <property type="entry name" value="EMB|CAB89363.1"/>
    <property type="match status" value="1"/>
</dbReference>
<dbReference type="OrthoDB" id="411017at2759"/>
<evidence type="ECO:0000313" key="5">
    <source>
        <dbReference type="Proteomes" id="UP000243217"/>
    </source>
</evidence>
<evidence type="ECO:0000256" key="1">
    <source>
        <dbReference type="ARBA" id="ARBA00023136"/>
    </source>
</evidence>